<dbReference type="InterPro" id="IPR050769">
    <property type="entry name" value="NAT_camello-type"/>
</dbReference>
<evidence type="ECO:0000313" key="3">
    <source>
        <dbReference type="EMBL" id="GLK08735.1"/>
    </source>
</evidence>
<dbReference type="EMBL" id="BSEV01000003">
    <property type="protein sequence ID" value="GLK08735.1"/>
    <property type="molecule type" value="Genomic_DNA"/>
</dbReference>
<dbReference type="PROSITE" id="PS51186">
    <property type="entry name" value="GNAT"/>
    <property type="match status" value="1"/>
</dbReference>
<proteinExistence type="predicted"/>
<dbReference type="Gene3D" id="3.40.630.30">
    <property type="match status" value="1"/>
</dbReference>
<dbReference type="Pfam" id="PF00583">
    <property type="entry name" value="Acetyltransf_1"/>
    <property type="match status" value="1"/>
</dbReference>
<sequence length="168" mass="18360">MTPPVRVLDAFAAGRGADAATLIFEYMAATQAEIRGTVPASVDDLSAALREECRNPETVYHAPGVFLVAYRDDAPVGGVGLKPLPGTDAVEVKRLYARPGHRGGVGRALMEHAHRWAELGGYARLVLDVMAQRRQVVDLYRRLGYTETEAHSRYPIPMLSMERLVTSA</sequence>
<dbReference type="InterPro" id="IPR016181">
    <property type="entry name" value="Acyl_CoA_acyltransferase"/>
</dbReference>
<dbReference type="AlphaFoldDB" id="A0A9W6I0I7"/>
<reference evidence="3" key="2">
    <citation type="submission" date="2023-01" db="EMBL/GenBank/DDBJ databases">
        <authorList>
            <person name="Sun Q."/>
            <person name="Evtushenko L."/>
        </authorList>
    </citation>
    <scope>NUCLEOTIDE SEQUENCE</scope>
    <source>
        <strain evidence="3">VKM Ac-2007</strain>
    </source>
</reference>
<dbReference type="RefSeq" id="WP_271217223.1">
    <property type="nucleotide sequence ID" value="NZ_BAAAVD010000003.1"/>
</dbReference>
<protein>
    <recommendedName>
        <fullName evidence="2">N-acetyltransferase domain-containing protein</fullName>
    </recommendedName>
</protein>
<evidence type="ECO:0000256" key="1">
    <source>
        <dbReference type="ARBA" id="ARBA00022679"/>
    </source>
</evidence>
<keyword evidence="1" id="KW-0808">Transferase</keyword>
<dbReference type="GO" id="GO:0008080">
    <property type="term" value="F:N-acetyltransferase activity"/>
    <property type="evidence" value="ECO:0007669"/>
    <property type="project" value="InterPro"/>
</dbReference>
<reference evidence="3" key="1">
    <citation type="journal article" date="2014" name="Int. J. Syst. Evol. Microbiol.">
        <title>Complete genome sequence of Corynebacterium casei LMG S-19264T (=DSM 44701T), isolated from a smear-ripened cheese.</title>
        <authorList>
            <consortium name="US DOE Joint Genome Institute (JGI-PGF)"/>
            <person name="Walter F."/>
            <person name="Albersmeier A."/>
            <person name="Kalinowski J."/>
            <person name="Ruckert C."/>
        </authorList>
    </citation>
    <scope>NUCLEOTIDE SEQUENCE</scope>
    <source>
        <strain evidence="3">VKM Ac-2007</strain>
    </source>
</reference>
<feature type="domain" description="N-acetyltransferase" evidence="2">
    <location>
        <begin position="21"/>
        <end position="166"/>
    </location>
</feature>
<name>A0A9W6I0I7_9ACTN</name>
<dbReference type="PANTHER" id="PTHR13947">
    <property type="entry name" value="GNAT FAMILY N-ACETYLTRANSFERASE"/>
    <property type="match status" value="1"/>
</dbReference>
<organism evidence="3 4">
    <name type="scientific">Streptosporangium carneum</name>
    <dbReference type="NCBI Taxonomy" id="47481"/>
    <lineage>
        <taxon>Bacteria</taxon>
        <taxon>Bacillati</taxon>
        <taxon>Actinomycetota</taxon>
        <taxon>Actinomycetes</taxon>
        <taxon>Streptosporangiales</taxon>
        <taxon>Streptosporangiaceae</taxon>
        <taxon>Streptosporangium</taxon>
    </lineage>
</organism>
<comment type="caution">
    <text evidence="3">The sequence shown here is derived from an EMBL/GenBank/DDBJ whole genome shotgun (WGS) entry which is preliminary data.</text>
</comment>
<accession>A0A9W6I0I7</accession>
<gene>
    <name evidence="3" type="ORF">GCM10017600_21400</name>
</gene>
<dbReference type="PANTHER" id="PTHR13947:SF37">
    <property type="entry name" value="LD18367P"/>
    <property type="match status" value="1"/>
</dbReference>
<evidence type="ECO:0000259" key="2">
    <source>
        <dbReference type="PROSITE" id="PS51186"/>
    </source>
</evidence>
<keyword evidence="4" id="KW-1185">Reference proteome</keyword>
<dbReference type="CDD" id="cd04301">
    <property type="entry name" value="NAT_SF"/>
    <property type="match status" value="1"/>
</dbReference>
<dbReference type="SUPFAM" id="SSF55729">
    <property type="entry name" value="Acyl-CoA N-acyltransferases (Nat)"/>
    <property type="match status" value="1"/>
</dbReference>
<evidence type="ECO:0000313" key="4">
    <source>
        <dbReference type="Proteomes" id="UP001143474"/>
    </source>
</evidence>
<dbReference type="InterPro" id="IPR000182">
    <property type="entry name" value="GNAT_dom"/>
</dbReference>
<dbReference type="Proteomes" id="UP001143474">
    <property type="component" value="Unassembled WGS sequence"/>
</dbReference>